<dbReference type="EMBL" id="ML769579">
    <property type="protein sequence ID" value="KAE9393177.1"/>
    <property type="molecule type" value="Genomic_DNA"/>
</dbReference>
<name>A0A6A4H7M5_9AGAR</name>
<evidence type="ECO:0000313" key="3">
    <source>
        <dbReference type="Proteomes" id="UP000799118"/>
    </source>
</evidence>
<feature type="transmembrane region" description="Helical" evidence="1">
    <location>
        <begin position="177"/>
        <end position="194"/>
    </location>
</feature>
<keyword evidence="1" id="KW-0472">Membrane</keyword>
<dbReference type="AlphaFoldDB" id="A0A6A4H7M5"/>
<feature type="transmembrane region" description="Helical" evidence="1">
    <location>
        <begin position="154"/>
        <end position="171"/>
    </location>
</feature>
<feature type="transmembrane region" description="Helical" evidence="1">
    <location>
        <begin position="45"/>
        <end position="66"/>
    </location>
</feature>
<protein>
    <submittedName>
        <fullName evidence="2">Uncharacterized protein</fullName>
    </submittedName>
</protein>
<organism evidence="2 3">
    <name type="scientific">Gymnopus androsaceus JB14</name>
    <dbReference type="NCBI Taxonomy" id="1447944"/>
    <lineage>
        <taxon>Eukaryota</taxon>
        <taxon>Fungi</taxon>
        <taxon>Dikarya</taxon>
        <taxon>Basidiomycota</taxon>
        <taxon>Agaricomycotina</taxon>
        <taxon>Agaricomycetes</taxon>
        <taxon>Agaricomycetidae</taxon>
        <taxon>Agaricales</taxon>
        <taxon>Marasmiineae</taxon>
        <taxon>Omphalotaceae</taxon>
        <taxon>Gymnopus</taxon>
    </lineage>
</organism>
<accession>A0A6A4H7M5</accession>
<gene>
    <name evidence="2" type="ORF">BT96DRAFT_999714</name>
</gene>
<reference evidence="2" key="1">
    <citation type="journal article" date="2019" name="Environ. Microbiol.">
        <title>Fungal ecological strategies reflected in gene transcription - a case study of two litter decomposers.</title>
        <authorList>
            <person name="Barbi F."/>
            <person name="Kohler A."/>
            <person name="Barry K."/>
            <person name="Baskaran P."/>
            <person name="Daum C."/>
            <person name="Fauchery L."/>
            <person name="Ihrmark K."/>
            <person name="Kuo A."/>
            <person name="LaButti K."/>
            <person name="Lipzen A."/>
            <person name="Morin E."/>
            <person name="Grigoriev I.V."/>
            <person name="Henrissat B."/>
            <person name="Lindahl B."/>
            <person name="Martin F."/>
        </authorList>
    </citation>
    <scope>NUCLEOTIDE SEQUENCE</scope>
    <source>
        <strain evidence="2">JB14</strain>
    </source>
</reference>
<sequence>MDLRRRVPFKLKEESEDDTTILDDQEQEELLEALRHENTKSNQQGILMMQLLVLLCAILFVTIVILPKSRFIITTELARHLIYFVNPTDHIFPQDPSNNDDPIPLPRPFTLVSLVLHANLVLLLDPTSVCNILLRVGIRIDDHVDLRSYTLSPTLSYTLALVAPSICLFLRRSWWTIAWWSITIIITYAVQLVLDSISTGDERITSLEAMRYRAPGA</sequence>
<keyword evidence="1" id="KW-1133">Transmembrane helix</keyword>
<proteinExistence type="predicted"/>
<dbReference type="Proteomes" id="UP000799118">
    <property type="component" value="Unassembled WGS sequence"/>
</dbReference>
<dbReference type="OrthoDB" id="3358048at2759"/>
<keyword evidence="1" id="KW-0812">Transmembrane</keyword>
<evidence type="ECO:0000256" key="1">
    <source>
        <dbReference type="SAM" id="Phobius"/>
    </source>
</evidence>
<evidence type="ECO:0000313" key="2">
    <source>
        <dbReference type="EMBL" id="KAE9393177.1"/>
    </source>
</evidence>
<keyword evidence="3" id="KW-1185">Reference proteome</keyword>